<gene>
    <name evidence="6" type="ordered locus">AXX17_At3g42990</name>
</gene>
<protein>
    <recommendedName>
        <fullName evidence="5">RRM domain-containing protein</fullName>
    </recommendedName>
</protein>
<dbReference type="Gene3D" id="3.30.70.330">
    <property type="match status" value="3"/>
</dbReference>
<dbReference type="EMBL" id="LUHQ01000003">
    <property type="protein sequence ID" value="OAP02475.1"/>
    <property type="molecule type" value="Genomic_DNA"/>
</dbReference>
<evidence type="ECO:0000256" key="1">
    <source>
        <dbReference type="ARBA" id="ARBA00004123"/>
    </source>
</evidence>
<evidence type="ECO:0000256" key="2">
    <source>
        <dbReference type="ARBA" id="ARBA00023242"/>
    </source>
</evidence>
<evidence type="ECO:0000256" key="4">
    <source>
        <dbReference type="SAM" id="Phobius"/>
    </source>
</evidence>
<dbReference type="Proteomes" id="UP000078284">
    <property type="component" value="Chromosome 3"/>
</dbReference>
<comment type="subcellular location">
    <subcellularLocation>
        <location evidence="1">Nucleus</location>
    </subcellularLocation>
</comment>
<dbReference type="Pfam" id="PF00076">
    <property type="entry name" value="RRM_1"/>
    <property type="match status" value="3"/>
</dbReference>
<dbReference type="FunFam" id="3.30.70.330:FF:001204">
    <property type="match status" value="1"/>
</dbReference>
<evidence type="ECO:0000256" key="3">
    <source>
        <dbReference type="PROSITE-ProRule" id="PRU00176"/>
    </source>
</evidence>
<keyword evidence="2" id="KW-0539">Nucleus</keyword>
<feature type="transmembrane region" description="Helical" evidence="4">
    <location>
        <begin position="6"/>
        <end position="24"/>
    </location>
</feature>
<feature type="domain" description="RRM" evidence="5">
    <location>
        <begin position="340"/>
        <end position="417"/>
    </location>
</feature>
<organism evidence="6 7">
    <name type="scientific">Arabidopsis thaliana</name>
    <name type="common">Mouse-ear cress</name>
    <dbReference type="NCBI Taxonomy" id="3702"/>
    <lineage>
        <taxon>Eukaryota</taxon>
        <taxon>Viridiplantae</taxon>
        <taxon>Streptophyta</taxon>
        <taxon>Embryophyta</taxon>
        <taxon>Tracheophyta</taxon>
        <taxon>Spermatophyta</taxon>
        <taxon>Magnoliopsida</taxon>
        <taxon>eudicotyledons</taxon>
        <taxon>Gunneridae</taxon>
        <taxon>Pentapetalae</taxon>
        <taxon>rosids</taxon>
        <taxon>malvids</taxon>
        <taxon>Brassicales</taxon>
        <taxon>Brassicaceae</taxon>
        <taxon>Camelineae</taxon>
        <taxon>Arabidopsis</taxon>
    </lineage>
</organism>
<sequence length="432" mass="49599">MASSDKVNLLGLFWVALSLIYCFVNRHVLATLAEEFFFVVVAALLLGIAYITRYEDYIQQESLPIEEEETPPNIVQAAAVRKNTLFVANLSPQTKILHILDFFNDVGEVVSVRLIVSPESKHVGYGFVEFASPCLANMALEKKNGEYLHDHKIFLGVAKTAPYPPRIKYNLAEKLWYEDYLLRDSLLIEEDETVEGLDETPSCVEAVALREKVLFIAHVPRRTKISHIIDFFKDAGQVVNVRLIVDQKGKPFGRGFVEFTSADEAKKALEMKNGKYLLDREIYLKTAPYRPRPKYCIDHKVWYEDYLRQENCLIEEDETVEGLDETPDSDYLEEVAVRKKTLFIANLPLKSEMPHIINFFRDVGEVVSVRLIVDHRGKHVGCGFVEFASAYKAKKALEKKNLRRLRNRYVVLVEAEIAPYPLRPKLIDFPCY</sequence>
<keyword evidence="4" id="KW-0472">Membrane</keyword>
<evidence type="ECO:0000313" key="7">
    <source>
        <dbReference type="Proteomes" id="UP000078284"/>
    </source>
</evidence>
<accession>A0A178VAU0</accession>
<dbReference type="ExpressionAtlas" id="A0A178VAU0">
    <property type="expression patterns" value="baseline and differential"/>
</dbReference>
<dbReference type="InterPro" id="IPR051183">
    <property type="entry name" value="U1_U11-U12_snRNP_70-35kDa"/>
</dbReference>
<dbReference type="CDD" id="cd00590">
    <property type="entry name" value="RRM_SF"/>
    <property type="match status" value="3"/>
</dbReference>
<proteinExistence type="predicted"/>
<dbReference type="AlphaFoldDB" id="A0A178VAU0"/>
<feature type="domain" description="RRM" evidence="5">
    <location>
        <begin position="83"/>
        <end position="160"/>
    </location>
</feature>
<dbReference type="SMART" id="SM00360">
    <property type="entry name" value="RRM"/>
    <property type="match status" value="3"/>
</dbReference>
<feature type="domain" description="RRM" evidence="5">
    <location>
        <begin position="212"/>
        <end position="289"/>
    </location>
</feature>
<dbReference type="FunFam" id="3.30.70.330:FF:001699">
    <property type="match status" value="1"/>
</dbReference>
<comment type="caution">
    <text evidence="6">The sequence shown here is derived from an EMBL/GenBank/DDBJ whole genome shotgun (WGS) entry which is preliminary data.</text>
</comment>
<dbReference type="GO" id="GO:0003723">
    <property type="term" value="F:RNA binding"/>
    <property type="evidence" value="ECO:0007669"/>
    <property type="project" value="UniProtKB-UniRule"/>
</dbReference>
<name>A0A178VAU0_ARATH</name>
<dbReference type="GO" id="GO:0005634">
    <property type="term" value="C:nucleus"/>
    <property type="evidence" value="ECO:0007669"/>
    <property type="project" value="UniProtKB-SubCell"/>
</dbReference>
<evidence type="ECO:0000313" key="6">
    <source>
        <dbReference type="EMBL" id="OAP02475.1"/>
    </source>
</evidence>
<keyword evidence="4" id="KW-0812">Transmembrane</keyword>
<dbReference type="SUPFAM" id="SSF54928">
    <property type="entry name" value="RNA-binding domain, RBD"/>
    <property type="match status" value="2"/>
</dbReference>
<keyword evidence="3" id="KW-0694">RNA-binding</keyword>
<dbReference type="InterPro" id="IPR000504">
    <property type="entry name" value="RRM_dom"/>
</dbReference>
<dbReference type="PROSITE" id="PS50102">
    <property type="entry name" value="RRM"/>
    <property type="match status" value="3"/>
</dbReference>
<dbReference type="InterPro" id="IPR035979">
    <property type="entry name" value="RBD_domain_sf"/>
</dbReference>
<dbReference type="PANTHER" id="PTHR13952:SF21">
    <property type="entry name" value="POLYNUCLEOTIDE ADENYLYLTRANSFERASE DOMAIN_RNA RECOGNITION MOTIF PROTEIN-RELATED"/>
    <property type="match status" value="1"/>
</dbReference>
<dbReference type="InterPro" id="IPR012677">
    <property type="entry name" value="Nucleotide-bd_a/b_plait_sf"/>
</dbReference>
<feature type="transmembrane region" description="Helical" evidence="4">
    <location>
        <begin position="36"/>
        <end position="54"/>
    </location>
</feature>
<dbReference type="PANTHER" id="PTHR13952">
    <property type="entry name" value="U1 SMALL NUCLEAR RIBONUCLEOPROTEIN 70 KD"/>
    <property type="match status" value="1"/>
</dbReference>
<keyword evidence="4" id="KW-1133">Transmembrane helix</keyword>
<reference evidence="7" key="1">
    <citation type="journal article" date="2016" name="Proc. Natl. Acad. Sci. U.S.A.">
        <title>Chromosome-level assembly of Arabidopsis thaliana Ler reveals the extent of translocation and inversion polymorphisms.</title>
        <authorList>
            <person name="Zapata L."/>
            <person name="Ding J."/>
            <person name="Willing E.M."/>
            <person name="Hartwig B."/>
            <person name="Bezdan D."/>
            <person name="Jiao W.B."/>
            <person name="Patel V."/>
            <person name="Velikkakam James G."/>
            <person name="Koornneef M."/>
            <person name="Ossowski S."/>
            <person name="Schneeberger K."/>
        </authorList>
    </citation>
    <scope>NUCLEOTIDE SEQUENCE [LARGE SCALE GENOMIC DNA]</scope>
    <source>
        <strain evidence="7">cv. Landsberg erecta</strain>
    </source>
</reference>
<evidence type="ECO:0000259" key="5">
    <source>
        <dbReference type="PROSITE" id="PS50102"/>
    </source>
</evidence>